<keyword evidence="9" id="KW-0902">Two-component regulatory system</keyword>
<keyword evidence="7 13" id="KW-0418">Kinase</keyword>
<feature type="compositionally biased region" description="Low complexity" evidence="10">
    <location>
        <begin position="991"/>
        <end position="1005"/>
    </location>
</feature>
<evidence type="ECO:0000313" key="13">
    <source>
        <dbReference type="EMBL" id="KHF43715.1"/>
    </source>
</evidence>
<evidence type="ECO:0000256" key="7">
    <source>
        <dbReference type="ARBA" id="ARBA00022777"/>
    </source>
</evidence>
<evidence type="ECO:0000313" key="14">
    <source>
        <dbReference type="Proteomes" id="UP000030848"/>
    </source>
</evidence>
<evidence type="ECO:0000256" key="1">
    <source>
        <dbReference type="ARBA" id="ARBA00000085"/>
    </source>
</evidence>
<feature type="compositionally biased region" description="Polar residues" evidence="10">
    <location>
        <begin position="1054"/>
        <end position="1089"/>
    </location>
</feature>
<comment type="subcellular location">
    <subcellularLocation>
        <location evidence="2">Membrane</location>
    </subcellularLocation>
</comment>
<dbReference type="EMBL" id="JRZE01000005">
    <property type="protein sequence ID" value="KHF43715.1"/>
    <property type="molecule type" value="Genomic_DNA"/>
</dbReference>
<feature type="region of interest" description="Disordered" evidence="10">
    <location>
        <begin position="646"/>
        <end position="821"/>
    </location>
</feature>
<dbReference type="Proteomes" id="UP000030848">
    <property type="component" value="Unassembled WGS sequence"/>
</dbReference>
<organism evidence="13 14">
    <name type="scientific">Saccharomonospora viridis</name>
    <dbReference type="NCBI Taxonomy" id="1852"/>
    <lineage>
        <taxon>Bacteria</taxon>
        <taxon>Bacillati</taxon>
        <taxon>Actinomycetota</taxon>
        <taxon>Actinomycetes</taxon>
        <taxon>Pseudonocardiales</taxon>
        <taxon>Pseudonocardiaceae</taxon>
        <taxon>Saccharomonospora</taxon>
    </lineage>
</organism>
<feature type="transmembrane region" description="Helical" evidence="11">
    <location>
        <begin position="329"/>
        <end position="353"/>
    </location>
</feature>
<dbReference type="GO" id="GO:0000160">
    <property type="term" value="P:phosphorelay signal transduction system"/>
    <property type="evidence" value="ECO:0007669"/>
    <property type="project" value="UniProtKB-KW"/>
</dbReference>
<feature type="domain" description="Histidine kinase/HSP90-like ATPase" evidence="12">
    <location>
        <begin position="530"/>
        <end position="642"/>
    </location>
</feature>
<dbReference type="GO" id="GO:0004673">
    <property type="term" value="F:protein histidine kinase activity"/>
    <property type="evidence" value="ECO:0007669"/>
    <property type="project" value="UniProtKB-EC"/>
</dbReference>
<evidence type="ECO:0000256" key="4">
    <source>
        <dbReference type="ARBA" id="ARBA00022553"/>
    </source>
</evidence>
<dbReference type="RefSeq" id="WP_074988146.1">
    <property type="nucleotide sequence ID" value="NZ_FOWS01000006.1"/>
</dbReference>
<feature type="compositionally biased region" description="Polar residues" evidence="10">
    <location>
        <begin position="979"/>
        <end position="990"/>
    </location>
</feature>
<accession>A0A837D931</accession>
<evidence type="ECO:0000256" key="9">
    <source>
        <dbReference type="ARBA" id="ARBA00023012"/>
    </source>
</evidence>
<keyword evidence="11" id="KW-0472">Membrane</keyword>
<reference evidence="13 14" key="1">
    <citation type="submission" date="2014-10" db="EMBL/GenBank/DDBJ databases">
        <title>Genome sequence of Micropolyspora internatus JCM3315.</title>
        <authorList>
            <person name="Shin S.-K."/>
            <person name="Yi H."/>
        </authorList>
    </citation>
    <scope>NUCLEOTIDE SEQUENCE [LARGE SCALE GENOMIC DNA]</scope>
    <source>
        <strain evidence="13 14">JCM 3315</strain>
    </source>
</reference>
<evidence type="ECO:0000256" key="8">
    <source>
        <dbReference type="ARBA" id="ARBA00022989"/>
    </source>
</evidence>
<dbReference type="Pfam" id="PF08376">
    <property type="entry name" value="NIT"/>
    <property type="match status" value="1"/>
</dbReference>
<feature type="region of interest" description="Disordered" evidence="10">
    <location>
        <begin position="898"/>
        <end position="1091"/>
    </location>
</feature>
<protein>
    <recommendedName>
        <fullName evidence="3">histidine kinase</fullName>
        <ecNumber evidence="3">2.7.13.3</ecNumber>
    </recommendedName>
</protein>
<dbReference type="OrthoDB" id="3502710at2"/>
<name>A0A837D931_9PSEU</name>
<dbReference type="InterPro" id="IPR050428">
    <property type="entry name" value="TCS_sensor_his_kinase"/>
</dbReference>
<feature type="compositionally biased region" description="Basic and acidic residues" evidence="10">
    <location>
        <begin position="1137"/>
        <end position="1152"/>
    </location>
</feature>
<dbReference type="AlphaFoldDB" id="A0A837D931"/>
<dbReference type="PANTHER" id="PTHR45436">
    <property type="entry name" value="SENSOR HISTIDINE KINASE YKOH"/>
    <property type="match status" value="1"/>
</dbReference>
<dbReference type="CDD" id="cd06225">
    <property type="entry name" value="HAMP"/>
    <property type="match status" value="1"/>
</dbReference>
<dbReference type="Pfam" id="PF00672">
    <property type="entry name" value="HAMP"/>
    <property type="match status" value="1"/>
</dbReference>
<feature type="region of interest" description="Disordered" evidence="10">
    <location>
        <begin position="1103"/>
        <end position="1182"/>
    </location>
</feature>
<feature type="region of interest" description="Disordered" evidence="10">
    <location>
        <begin position="833"/>
        <end position="854"/>
    </location>
</feature>
<evidence type="ECO:0000256" key="5">
    <source>
        <dbReference type="ARBA" id="ARBA00022679"/>
    </source>
</evidence>
<dbReference type="Gene3D" id="6.10.340.10">
    <property type="match status" value="1"/>
</dbReference>
<dbReference type="InterPro" id="IPR013587">
    <property type="entry name" value="Nitrate/nitrite_sensing"/>
</dbReference>
<gene>
    <name evidence="13" type="ORF">MINT15_24400</name>
</gene>
<proteinExistence type="predicted"/>
<evidence type="ECO:0000256" key="11">
    <source>
        <dbReference type="SAM" id="Phobius"/>
    </source>
</evidence>
<evidence type="ECO:0000256" key="3">
    <source>
        <dbReference type="ARBA" id="ARBA00012438"/>
    </source>
</evidence>
<evidence type="ECO:0000259" key="12">
    <source>
        <dbReference type="SMART" id="SM00387"/>
    </source>
</evidence>
<feature type="compositionally biased region" description="Polar residues" evidence="10">
    <location>
        <begin position="898"/>
        <end position="910"/>
    </location>
</feature>
<keyword evidence="8 11" id="KW-1133">Transmembrane helix</keyword>
<evidence type="ECO:0000256" key="10">
    <source>
        <dbReference type="SAM" id="MobiDB-lite"/>
    </source>
</evidence>
<feature type="compositionally biased region" description="Basic and acidic residues" evidence="10">
    <location>
        <begin position="656"/>
        <end position="666"/>
    </location>
</feature>
<feature type="compositionally biased region" description="Basic and acidic residues" evidence="10">
    <location>
        <begin position="947"/>
        <end position="956"/>
    </location>
</feature>
<dbReference type="Pfam" id="PF02518">
    <property type="entry name" value="HATPase_c"/>
    <property type="match status" value="1"/>
</dbReference>
<dbReference type="EC" id="2.7.13.3" evidence="3"/>
<sequence length="1182" mass="127093">MPVGELLGEEDRPRSRWRAALRWRDWNLPVKLGAVTLIPIIIAVVLGGVTLANQLERANRYENQHQLAQASVAAHTLLEALQRERTLTAEALTAGAGVDSPELHEIRTAVDDARAPLLDTVAQAGESLASLRTKLTEQFGALDETREQILAGQLDTVEAVEAYTNVVDTLVELDTAVAAGIGAEDLGATANAAHNLLVAREEVSLHQALIAHGIEFELTPSEFDAVRTAEVRRVDRLTEFSVIATERQRELFDDTVRGQTFDEYQRIVGALLSSQDAGSELFSSTTAEHWAETGDVVFSAMSEVGERLGTELADGTGALADDANTGVGVLAVTLLAALVLAALVVFCIARQLLRSLKILRNSALEVAQHELPEAVQAIQEGHTDDTEINQVPVHTRDEIGEVARAFDAVHSEALRLAAEQARMRAGYADVFVNLSRRSQSLVQRQLQLIERLERDEEDADQLATLFQLDHLATRMRRNNENLMVLSGAEPARRSGQPVSATDVLRAAVSEIEQYQRVVVRTPPSVSVVGYAAGDLIRLVAELLDNATSFSAPETQVTVATRQMDDGSLSIDILDKGIGMSEAEVAEANERLSEASSIDLTTSRRMGLFVVGRLANRHGFGVELHGGKDIVGVRATVTVPAEFVNDQQAPYAVPEPSETREIPESRPAEPGVGADSDNRGPAGQLQTSNGPLPRRKPGGSSRLTPRGGDGESAPEGTGSEMTGTELFTPLGWDGNAQGRSSSQRRDPRPATSGAGQARQEHGLFGSEAGSSEHGGEHNGAMDPAWPSETEASHELGFADARTRDRSDGEGEQLSGRKLFEPTGTAVSDWWSAAVTESNAGSPTEAQRQARKAAMENAETTPIFDEMVSAWFRKVTDAAGSGPAPDSSSWEFAADETWKTVQEVSQRQTPSEYTEAGLPRRRRGEQLLPGSATPDDGRKVETSGPVPRRPRDPAEVFDRLSSFQQGVTRGRRHRRAEASEGQPTPTESGTNPSNSSNASDASNTSDTRQSAESGDGRTDSGLPQRPRRVRSGAASTEPAPEETTDIVADGGGLFTDVSQPATDSFVDDSNVQSSSDATTSDNGESAGSSPNWAFAVDERWRTVEEVSRSVPTSYTAAGLPRRQRGERLLPGSAAPENQAEPRRRLPRDPADVRGRLASFQQGVRRGRHRTAGEADNADERLEGE</sequence>
<comment type="catalytic activity">
    <reaction evidence="1">
        <text>ATP + protein L-histidine = ADP + protein N-phospho-L-histidine.</text>
        <dbReference type="EC" id="2.7.13.3"/>
    </reaction>
</comment>
<keyword evidence="4" id="KW-0597">Phosphoprotein</keyword>
<keyword evidence="6 11" id="KW-0812">Transmembrane</keyword>
<dbReference type="SUPFAM" id="SSF55874">
    <property type="entry name" value="ATPase domain of HSP90 chaperone/DNA topoisomerase II/histidine kinase"/>
    <property type="match status" value="1"/>
</dbReference>
<dbReference type="InterPro" id="IPR003660">
    <property type="entry name" value="HAMP_dom"/>
</dbReference>
<keyword evidence="5 13" id="KW-0808">Transferase</keyword>
<dbReference type="GO" id="GO:0005886">
    <property type="term" value="C:plasma membrane"/>
    <property type="evidence" value="ECO:0007669"/>
    <property type="project" value="TreeGrafter"/>
</dbReference>
<dbReference type="PANTHER" id="PTHR45436:SF5">
    <property type="entry name" value="SENSOR HISTIDINE KINASE TRCS"/>
    <property type="match status" value="1"/>
</dbReference>
<dbReference type="SMART" id="SM00387">
    <property type="entry name" value="HATPase_c"/>
    <property type="match status" value="1"/>
</dbReference>
<evidence type="ECO:0000256" key="2">
    <source>
        <dbReference type="ARBA" id="ARBA00004370"/>
    </source>
</evidence>
<dbReference type="InterPro" id="IPR003594">
    <property type="entry name" value="HATPase_dom"/>
</dbReference>
<feature type="transmembrane region" description="Helical" evidence="11">
    <location>
        <begin position="32"/>
        <end position="52"/>
    </location>
</feature>
<comment type="caution">
    <text evidence="13">The sequence shown here is derived from an EMBL/GenBank/DDBJ whole genome shotgun (WGS) entry which is preliminary data.</text>
</comment>
<evidence type="ECO:0000256" key="6">
    <source>
        <dbReference type="ARBA" id="ARBA00022692"/>
    </source>
</evidence>
<feature type="compositionally biased region" description="Polar residues" evidence="10">
    <location>
        <begin position="833"/>
        <end position="845"/>
    </location>
</feature>
<dbReference type="InterPro" id="IPR036890">
    <property type="entry name" value="HATPase_C_sf"/>
</dbReference>
<dbReference type="Gene3D" id="3.30.565.10">
    <property type="entry name" value="Histidine kinase-like ATPase, C-terminal domain"/>
    <property type="match status" value="1"/>
</dbReference>